<evidence type="ECO:0000256" key="17">
    <source>
        <dbReference type="SAM" id="MobiDB-lite"/>
    </source>
</evidence>
<dbReference type="FunCoup" id="L5JNZ9">
    <property type="interactions" value="1257"/>
</dbReference>
<evidence type="ECO:0000256" key="12">
    <source>
        <dbReference type="ARBA" id="ARBA00051245"/>
    </source>
</evidence>
<feature type="domain" description="Protein kinase" evidence="20">
    <location>
        <begin position="293"/>
        <end position="598"/>
    </location>
</feature>
<dbReference type="PROSITE" id="PS50001">
    <property type="entry name" value="SH2"/>
    <property type="match status" value="1"/>
</dbReference>
<keyword evidence="22" id="KW-1185">Reference proteome</keyword>
<dbReference type="InterPro" id="IPR001452">
    <property type="entry name" value="SH3_domain"/>
</dbReference>
<dbReference type="Pfam" id="PF07714">
    <property type="entry name" value="PK_Tyr_Ser-Thr"/>
    <property type="match status" value="1"/>
</dbReference>
<evidence type="ECO:0000259" key="19">
    <source>
        <dbReference type="PROSITE" id="PS50002"/>
    </source>
</evidence>
<dbReference type="EC" id="2.7.10.2" evidence="16"/>
<keyword evidence="5 15" id="KW-0547">Nucleotide-binding</keyword>
<comment type="catalytic activity">
    <reaction evidence="12 16">
        <text>L-tyrosyl-[protein] + ATP = O-phospho-L-tyrosyl-[protein] + ADP + H(+)</text>
        <dbReference type="Rhea" id="RHEA:10596"/>
        <dbReference type="Rhea" id="RHEA-COMP:10136"/>
        <dbReference type="Rhea" id="RHEA-COMP:20101"/>
        <dbReference type="ChEBI" id="CHEBI:15378"/>
        <dbReference type="ChEBI" id="CHEBI:30616"/>
        <dbReference type="ChEBI" id="CHEBI:46858"/>
        <dbReference type="ChEBI" id="CHEBI:61978"/>
        <dbReference type="ChEBI" id="CHEBI:456216"/>
        <dbReference type="EC" id="2.7.10.2"/>
    </reaction>
</comment>
<evidence type="ECO:0000259" key="20">
    <source>
        <dbReference type="PROSITE" id="PS50011"/>
    </source>
</evidence>
<gene>
    <name evidence="21" type="ORF">PAL_GLEAN10018616</name>
</gene>
<dbReference type="InParanoid" id="L5JNZ9"/>
<dbReference type="PROSITE" id="PS50011">
    <property type="entry name" value="PROTEIN_KINASE_DOM"/>
    <property type="match status" value="1"/>
</dbReference>
<dbReference type="PRINTS" id="PR00452">
    <property type="entry name" value="SH3DOMAIN"/>
</dbReference>
<dbReference type="SUPFAM" id="SSF56112">
    <property type="entry name" value="Protein kinase-like (PK-like)"/>
    <property type="match status" value="1"/>
</dbReference>
<feature type="domain" description="SH3" evidence="19">
    <location>
        <begin position="82"/>
        <end position="165"/>
    </location>
</feature>
<dbReference type="Pfam" id="PF00018">
    <property type="entry name" value="SH3_1"/>
    <property type="match status" value="1"/>
</dbReference>
<evidence type="ECO:0000256" key="8">
    <source>
        <dbReference type="ARBA" id="ARBA00022999"/>
    </source>
</evidence>
<dbReference type="InterPro" id="IPR020635">
    <property type="entry name" value="Tyr_kinase_cat_dom"/>
</dbReference>
<dbReference type="InterPro" id="IPR035750">
    <property type="entry name" value="Fyn/Yrk_SH3"/>
</dbReference>
<dbReference type="InterPro" id="IPR001245">
    <property type="entry name" value="Ser-Thr/Tyr_kinase_cat_dom"/>
</dbReference>
<evidence type="ECO:0000256" key="7">
    <source>
        <dbReference type="ARBA" id="ARBA00022840"/>
    </source>
</evidence>
<dbReference type="SMART" id="SM00252">
    <property type="entry name" value="SH2"/>
    <property type="match status" value="1"/>
</dbReference>
<evidence type="ECO:0000256" key="1">
    <source>
        <dbReference type="ARBA" id="ARBA00022443"/>
    </source>
</evidence>
<dbReference type="EMBL" id="KB031156">
    <property type="protein sequence ID" value="ELK00652.1"/>
    <property type="molecule type" value="Genomic_DNA"/>
</dbReference>
<dbReference type="AlphaFoldDB" id="L5JNZ9"/>
<evidence type="ECO:0000256" key="5">
    <source>
        <dbReference type="ARBA" id="ARBA00022741"/>
    </source>
</evidence>
<dbReference type="FunFam" id="3.30.505.10:FF:000120">
    <property type="entry name" value="Tyrosine-protein kinase Fyn"/>
    <property type="match status" value="1"/>
</dbReference>
<dbReference type="InterPro" id="IPR000980">
    <property type="entry name" value="SH2"/>
</dbReference>
<dbReference type="CDD" id="cd12006">
    <property type="entry name" value="SH3_Fyn_Yrk"/>
    <property type="match status" value="1"/>
</dbReference>
<evidence type="ECO:0000256" key="10">
    <source>
        <dbReference type="ARBA" id="ARBA00023139"/>
    </source>
</evidence>
<evidence type="ECO:0000256" key="4">
    <source>
        <dbReference type="ARBA" id="ARBA00022707"/>
    </source>
</evidence>
<sequence length="611" mass="68794">MGCVQCKDKEATKLTEERDGSLNQSSGYRYGTDPTPQHYPSFSVTTIPNYNNFHAAGGQGLTVFGGVNSSSHTGTLRTRGGTGVTLFVALYDYEARTEDDLSFHKGEKFQILNSSSHLEALLIVTLLGCSLENGTLEEGDWWEARSLTTGDTGYIPSNYVAPVDSIQAEEWYFGKLGRKDAERQLLSFGNPRGTFLIRESETTKGAYSLSIRDWDDMKGDHVKHYKIRKLDNGGYYITTRAQFETLQQLVQHYSERAAGLCCRLVVPCHKGMPRLTDLSVKTKDVWEIPRESLQLIKRLGNGQFGEVWMEKADGLCFYLTVIASSCTPQTSGLAKDAWEVARDSLFLKKKLGQGCFAEVWLGTWNGNTKVAIKTLKPGTMSPESFLEEAQIMKKLKHDKLVQLYAVVSEEPIYIVTEYMNKGSLLDFLKDGEGRALKLPNLVDMASQVAAGMAYIERMNYIHRDLRSANILVGNSLICKIADFGLARLIEDNEYTARQGAKFPIKWTAPEAALYGRFTIKSDVWSFGILLTELVTKGRVPYPGMNNREVLEQVERGYRMPCPQDCPISLHELMIHCWKKDPEERPTFEYLQGFLEDYFTATEPQYQPGENL</sequence>
<dbReference type="GO" id="GO:0005524">
    <property type="term" value="F:ATP binding"/>
    <property type="evidence" value="ECO:0007669"/>
    <property type="project" value="UniProtKB-UniRule"/>
</dbReference>
<keyword evidence="11" id="KW-0449">Lipoprotein</keyword>
<dbReference type="Gene3D" id="1.10.510.10">
    <property type="entry name" value="Transferase(Phosphotransferase) domain 1"/>
    <property type="match status" value="1"/>
</dbReference>
<dbReference type="PROSITE" id="PS00107">
    <property type="entry name" value="PROTEIN_KINASE_ATP"/>
    <property type="match status" value="1"/>
</dbReference>
<dbReference type="Gene3D" id="3.30.200.20">
    <property type="entry name" value="Phosphorylase Kinase, domain 1"/>
    <property type="match status" value="2"/>
</dbReference>
<feature type="region of interest" description="Disordered" evidence="17">
    <location>
        <begin position="14"/>
        <end position="35"/>
    </location>
</feature>
<evidence type="ECO:0000256" key="13">
    <source>
        <dbReference type="PROSITE-ProRule" id="PRU00191"/>
    </source>
</evidence>
<protein>
    <recommendedName>
        <fullName evidence="16">Tyrosine-protein kinase</fullName>
        <ecNumber evidence="16">2.7.10.2</ecNumber>
    </recommendedName>
</protein>
<dbReference type="PANTHER" id="PTHR24418">
    <property type="entry name" value="TYROSINE-PROTEIN KINASE"/>
    <property type="match status" value="1"/>
</dbReference>
<dbReference type="FunFam" id="3.30.200.20:FF:000016">
    <property type="entry name" value="Tyrosine-protein kinase"/>
    <property type="match status" value="1"/>
</dbReference>
<feature type="domain" description="SH2" evidence="18">
    <location>
        <begin position="171"/>
        <end position="268"/>
    </location>
</feature>
<comment type="similarity">
    <text evidence="16">Belongs to the protein kinase superfamily. Tyr protein kinase family.</text>
</comment>
<dbReference type="Pfam" id="PF00017">
    <property type="entry name" value="SH2"/>
    <property type="match status" value="1"/>
</dbReference>
<keyword evidence="9 16" id="KW-0829">Tyrosine-protein kinase</keyword>
<dbReference type="PROSITE" id="PS50002">
    <property type="entry name" value="SH3"/>
    <property type="match status" value="1"/>
</dbReference>
<evidence type="ECO:0000256" key="16">
    <source>
        <dbReference type="RuleBase" id="RU362096"/>
    </source>
</evidence>
<evidence type="ECO:0000256" key="9">
    <source>
        <dbReference type="ARBA" id="ARBA00023137"/>
    </source>
</evidence>
<dbReference type="SMART" id="SM00326">
    <property type="entry name" value="SH3"/>
    <property type="match status" value="1"/>
</dbReference>
<dbReference type="InterPro" id="IPR050198">
    <property type="entry name" value="Non-receptor_tyrosine_kinases"/>
</dbReference>
<organism evidence="21 22">
    <name type="scientific">Pteropus alecto</name>
    <name type="common">Black flying fox</name>
    <dbReference type="NCBI Taxonomy" id="9402"/>
    <lineage>
        <taxon>Eukaryota</taxon>
        <taxon>Metazoa</taxon>
        <taxon>Chordata</taxon>
        <taxon>Craniata</taxon>
        <taxon>Vertebrata</taxon>
        <taxon>Euteleostomi</taxon>
        <taxon>Mammalia</taxon>
        <taxon>Eutheria</taxon>
        <taxon>Laurasiatheria</taxon>
        <taxon>Chiroptera</taxon>
        <taxon>Yinpterochiroptera</taxon>
        <taxon>Pteropodoidea</taxon>
        <taxon>Pteropodidae</taxon>
        <taxon>Pteropodinae</taxon>
        <taxon>Pteropus</taxon>
    </lineage>
</organism>
<dbReference type="InterPro" id="IPR047924">
    <property type="entry name" value="Fyn/Yrk_SH2"/>
</dbReference>
<evidence type="ECO:0000256" key="2">
    <source>
        <dbReference type="ARBA" id="ARBA00022553"/>
    </source>
</evidence>
<dbReference type="InterPro" id="IPR017441">
    <property type="entry name" value="Protein_kinase_ATP_BS"/>
</dbReference>
<accession>L5JNZ9</accession>
<reference evidence="22" key="1">
    <citation type="journal article" date="2013" name="Science">
        <title>Comparative analysis of bat genomes provides insight into the evolution of flight and immunity.</title>
        <authorList>
            <person name="Zhang G."/>
            <person name="Cowled C."/>
            <person name="Shi Z."/>
            <person name="Huang Z."/>
            <person name="Bishop-Lilly K.A."/>
            <person name="Fang X."/>
            <person name="Wynne J.W."/>
            <person name="Xiong Z."/>
            <person name="Baker M.L."/>
            <person name="Zhao W."/>
            <person name="Tachedjian M."/>
            <person name="Zhu Y."/>
            <person name="Zhou P."/>
            <person name="Jiang X."/>
            <person name="Ng J."/>
            <person name="Yang L."/>
            <person name="Wu L."/>
            <person name="Xiao J."/>
            <person name="Feng Y."/>
            <person name="Chen Y."/>
            <person name="Sun X."/>
            <person name="Zhang Y."/>
            <person name="Marsh G.A."/>
            <person name="Crameri G."/>
            <person name="Broder C.C."/>
            <person name="Frey K.G."/>
            <person name="Wang L.F."/>
            <person name="Wang J."/>
        </authorList>
    </citation>
    <scope>NUCLEOTIDE SEQUENCE [LARGE SCALE GENOMIC DNA]</scope>
</reference>
<dbReference type="CDD" id="cd05070">
    <property type="entry name" value="PTKc_Fyn"/>
    <property type="match status" value="1"/>
</dbReference>
<keyword evidence="3 16" id="KW-0808">Transferase</keyword>
<evidence type="ECO:0000313" key="22">
    <source>
        <dbReference type="Proteomes" id="UP000010552"/>
    </source>
</evidence>
<evidence type="ECO:0000256" key="6">
    <source>
        <dbReference type="ARBA" id="ARBA00022777"/>
    </source>
</evidence>
<dbReference type="InterPro" id="IPR008266">
    <property type="entry name" value="Tyr_kinase_AS"/>
</dbReference>
<dbReference type="Gene3D" id="3.30.505.10">
    <property type="entry name" value="SH2 domain"/>
    <property type="match status" value="1"/>
</dbReference>
<keyword evidence="2" id="KW-0597">Phosphoprotein</keyword>
<dbReference type="Proteomes" id="UP000010552">
    <property type="component" value="Unassembled WGS sequence"/>
</dbReference>
<keyword evidence="7 15" id="KW-0067">ATP-binding</keyword>
<evidence type="ECO:0000259" key="18">
    <source>
        <dbReference type="PROSITE" id="PS50001"/>
    </source>
</evidence>
<evidence type="ECO:0000256" key="11">
    <source>
        <dbReference type="ARBA" id="ARBA00023288"/>
    </source>
</evidence>
<dbReference type="InterPro" id="IPR036860">
    <property type="entry name" value="SH2_dom_sf"/>
</dbReference>
<dbReference type="PRINTS" id="PR00401">
    <property type="entry name" value="SH2DOMAIN"/>
</dbReference>
<dbReference type="PRINTS" id="PR00109">
    <property type="entry name" value="TYRKINASE"/>
</dbReference>
<evidence type="ECO:0000256" key="3">
    <source>
        <dbReference type="ARBA" id="ARBA00022679"/>
    </source>
</evidence>
<keyword evidence="6 16" id="KW-0418">Kinase</keyword>
<name>L5JNZ9_PTEAL</name>
<keyword evidence="8 13" id="KW-0727">SH2 domain</keyword>
<keyword evidence="4" id="KW-0519">Myristate</keyword>
<dbReference type="InterPro" id="IPR036028">
    <property type="entry name" value="SH3-like_dom_sf"/>
</dbReference>
<keyword evidence="1 14" id="KW-0728">SH3 domain</keyword>
<dbReference type="SMART" id="SM00219">
    <property type="entry name" value="TyrKc"/>
    <property type="match status" value="1"/>
</dbReference>
<keyword evidence="10" id="KW-0564">Palmitate</keyword>
<evidence type="ECO:0000256" key="15">
    <source>
        <dbReference type="PROSITE-ProRule" id="PRU10141"/>
    </source>
</evidence>
<feature type="binding site" evidence="15">
    <location>
        <position position="373"/>
    </location>
    <ligand>
        <name>ATP</name>
        <dbReference type="ChEBI" id="CHEBI:30616"/>
    </ligand>
</feature>
<dbReference type="SUPFAM" id="SSF55550">
    <property type="entry name" value="SH2 domain"/>
    <property type="match status" value="1"/>
</dbReference>
<dbReference type="Gene3D" id="2.30.30.40">
    <property type="entry name" value="SH3 Domains"/>
    <property type="match status" value="1"/>
</dbReference>
<dbReference type="InterPro" id="IPR000719">
    <property type="entry name" value="Prot_kinase_dom"/>
</dbReference>
<evidence type="ECO:0000313" key="21">
    <source>
        <dbReference type="EMBL" id="ELK00652.1"/>
    </source>
</evidence>
<dbReference type="FunFam" id="1.10.510.10:FF:000553">
    <property type="entry name" value="Tyrosine-protein kinase"/>
    <property type="match status" value="1"/>
</dbReference>
<dbReference type="CDD" id="cd10418">
    <property type="entry name" value="SH2_Src_Fyn_isoform_a_like"/>
    <property type="match status" value="1"/>
</dbReference>
<dbReference type="GO" id="GO:0004715">
    <property type="term" value="F:non-membrane spanning protein tyrosine kinase activity"/>
    <property type="evidence" value="ECO:0007669"/>
    <property type="project" value="UniProtKB-EC"/>
</dbReference>
<dbReference type="InterPro" id="IPR011009">
    <property type="entry name" value="Kinase-like_dom_sf"/>
</dbReference>
<dbReference type="STRING" id="9402.L5JNZ9"/>
<dbReference type="PROSITE" id="PS00109">
    <property type="entry name" value="PROTEIN_KINASE_TYR"/>
    <property type="match status" value="1"/>
</dbReference>
<evidence type="ECO:0000256" key="14">
    <source>
        <dbReference type="PROSITE-ProRule" id="PRU00192"/>
    </source>
</evidence>
<proteinExistence type="inferred from homology"/>
<dbReference type="SUPFAM" id="SSF50044">
    <property type="entry name" value="SH3-domain"/>
    <property type="match status" value="1"/>
</dbReference>